<evidence type="ECO:0000313" key="5">
    <source>
        <dbReference type="Proteomes" id="UP001501020"/>
    </source>
</evidence>
<name>A0ABN2XY17_9ACTN</name>
<evidence type="ECO:0000256" key="1">
    <source>
        <dbReference type="ARBA" id="ARBA00010211"/>
    </source>
</evidence>
<dbReference type="GO" id="GO:0016787">
    <property type="term" value="F:hydrolase activity"/>
    <property type="evidence" value="ECO:0007669"/>
    <property type="project" value="UniProtKB-KW"/>
</dbReference>
<evidence type="ECO:0000259" key="3">
    <source>
        <dbReference type="Pfam" id="PF01557"/>
    </source>
</evidence>
<gene>
    <name evidence="4" type="ORF">GCM10009727_01510</name>
</gene>
<proteinExistence type="inferred from homology"/>
<feature type="domain" description="Fumarylacetoacetase-like C-terminal" evidence="3">
    <location>
        <begin position="89"/>
        <end position="318"/>
    </location>
</feature>
<dbReference type="RefSeq" id="WP_344260172.1">
    <property type="nucleotide sequence ID" value="NZ_BAAAMR010000001.1"/>
</dbReference>
<dbReference type="Proteomes" id="UP001501020">
    <property type="component" value="Unassembled WGS sequence"/>
</dbReference>
<comment type="caution">
    <text evidence="4">The sequence shown here is derived from an EMBL/GenBank/DDBJ whole genome shotgun (WGS) entry which is preliminary data.</text>
</comment>
<comment type="similarity">
    <text evidence="1">Belongs to the FAH family.</text>
</comment>
<dbReference type="InterPro" id="IPR011234">
    <property type="entry name" value="Fumarylacetoacetase-like_C"/>
</dbReference>
<protein>
    <submittedName>
        <fullName evidence="4">Fumarylacetoacetate hydrolase family protein</fullName>
    </submittedName>
</protein>
<dbReference type="InterPro" id="IPR036663">
    <property type="entry name" value="Fumarylacetoacetase_C_sf"/>
</dbReference>
<evidence type="ECO:0000313" key="4">
    <source>
        <dbReference type="EMBL" id="GAA2118447.1"/>
    </source>
</evidence>
<organism evidence="4 5">
    <name type="scientific">Actinomadura napierensis</name>
    <dbReference type="NCBI Taxonomy" id="267854"/>
    <lineage>
        <taxon>Bacteria</taxon>
        <taxon>Bacillati</taxon>
        <taxon>Actinomycetota</taxon>
        <taxon>Actinomycetes</taxon>
        <taxon>Streptosporangiales</taxon>
        <taxon>Thermomonosporaceae</taxon>
        <taxon>Actinomadura</taxon>
    </lineage>
</organism>
<evidence type="ECO:0000256" key="2">
    <source>
        <dbReference type="ARBA" id="ARBA00022723"/>
    </source>
</evidence>
<reference evidence="4 5" key="1">
    <citation type="journal article" date="2019" name="Int. J. Syst. Evol. Microbiol.">
        <title>The Global Catalogue of Microorganisms (GCM) 10K type strain sequencing project: providing services to taxonomists for standard genome sequencing and annotation.</title>
        <authorList>
            <consortium name="The Broad Institute Genomics Platform"/>
            <consortium name="The Broad Institute Genome Sequencing Center for Infectious Disease"/>
            <person name="Wu L."/>
            <person name="Ma J."/>
        </authorList>
    </citation>
    <scope>NUCLEOTIDE SEQUENCE [LARGE SCALE GENOMIC DNA]</scope>
    <source>
        <strain evidence="4 5">JCM 13850</strain>
    </source>
</reference>
<dbReference type="Gene3D" id="3.90.850.10">
    <property type="entry name" value="Fumarylacetoacetase-like, C-terminal domain"/>
    <property type="match status" value="1"/>
</dbReference>
<dbReference type="InterPro" id="IPR051121">
    <property type="entry name" value="FAH"/>
</dbReference>
<keyword evidence="4" id="KW-0378">Hydrolase</keyword>
<dbReference type="SUPFAM" id="SSF56529">
    <property type="entry name" value="FAH"/>
    <property type="match status" value="1"/>
</dbReference>
<accession>A0ABN2XY17</accession>
<dbReference type="EMBL" id="BAAAMR010000001">
    <property type="protein sequence ID" value="GAA2118447.1"/>
    <property type="molecule type" value="Genomic_DNA"/>
</dbReference>
<sequence length="322" mass="34499">MPQRDGRFALGTFAAKDGDEFAGLVAGDRVRPLDDGILPGRPVTVRGLLEQWDAVLPRLGHLAGTSGDGDGWLDLSALRVLPPLKPRQIIQAGANYRAHLFEMASAKFTAEGMTEDEAAGAARAEIRRMAEGRPFLFIGLPAAMCGPYDDVVLPQGASQPDWEVELTAVIGRPARHVPVEEALDHVAAYTVCNDISARDWQFSPEHRALGGDWLRAKNQPTFLPTGPFIVPAHVLGDPGSLQLTMSLNGQVMQDDTPDDMVHDVARLVAEASASVPLFPGDLILTGSPRGNGGHWNRFLRPGDVIEAAIGGIGAQRNRCVST</sequence>
<keyword evidence="2" id="KW-0479">Metal-binding</keyword>
<dbReference type="PANTHER" id="PTHR42796">
    <property type="entry name" value="FUMARYLACETOACETATE HYDROLASE DOMAIN-CONTAINING PROTEIN 2A-RELATED"/>
    <property type="match status" value="1"/>
</dbReference>
<keyword evidence="5" id="KW-1185">Reference proteome</keyword>
<dbReference type="PANTHER" id="PTHR42796:SF4">
    <property type="entry name" value="FUMARYLACETOACETATE HYDROLASE DOMAIN-CONTAINING PROTEIN 2A"/>
    <property type="match status" value="1"/>
</dbReference>
<dbReference type="Pfam" id="PF01557">
    <property type="entry name" value="FAA_hydrolase"/>
    <property type="match status" value="1"/>
</dbReference>